<dbReference type="SMART" id="SM00327">
    <property type="entry name" value="VWA"/>
    <property type="match status" value="1"/>
</dbReference>
<dbReference type="NCBIfam" id="NF008230">
    <property type="entry name" value="PRK10997.1"/>
    <property type="match status" value="1"/>
</dbReference>
<comment type="similarity">
    <text evidence="3">Belongs to the ViaA family.</text>
</comment>
<dbReference type="Pfam" id="PF05762">
    <property type="entry name" value="VWA_CoxE"/>
    <property type="match status" value="1"/>
</dbReference>
<dbReference type="Proteomes" id="UP000224607">
    <property type="component" value="Unassembled WGS sequence"/>
</dbReference>
<dbReference type="OrthoDB" id="387240at2"/>
<dbReference type="InterPro" id="IPR036465">
    <property type="entry name" value="vWFA_dom_sf"/>
</dbReference>
<dbReference type="PANTHER" id="PTHR36846">
    <property type="entry name" value="PROTEIN VIAA"/>
    <property type="match status" value="1"/>
</dbReference>
<feature type="domain" description="VWFA" evidence="4">
    <location>
        <begin position="321"/>
        <end position="485"/>
    </location>
</feature>
<dbReference type="RefSeq" id="WP_092512435.1">
    <property type="nucleotide sequence ID" value="NZ_CAWNQB010000089.1"/>
</dbReference>
<dbReference type="CDD" id="cd01462">
    <property type="entry name" value="VWA_YIEM_type"/>
    <property type="match status" value="1"/>
</dbReference>
<accession>A0A1I3UH07</accession>
<gene>
    <name evidence="3" type="primary">viaA</name>
    <name evidence="6" type="ORF">SAMN05421680_1179</name>
    <name evidence="5" type="ORF">Xmau_02708</name>
</gene>
<dbReference type="GO" id="GO:0005829">
    <property type="term" value="C:cytosol"/>
    <property type="evidence" value="ECO:0007669"/>
    <property type="project" value="TreeGrafter"/>
</dbReference>
<evidence type="ECO:0000259" key="4">
    <source>
        <dbReference type="SMART" id="SM00327"/>
    </source>
</evidence>
<evidence type="ECO:0000256" key="3">
    <source>
        <dbReference type="HAMAP-Rule" id="MF_01626"/>
    </source>
</evidence>
<evidence type="ECO:0000256" key="1">
    <source>
        <dbReference type="ARBA" id="ARBA00022490"/>
    </source>
</evidence>
<evidence type="ECO:0000313" key="6">
    <source>
        <dbReference type="EMBL" id="SFJ82340.1"/>
    </source>
</evidence>
<dbReference type="Gene3D" id="3.40.50.410">
    <property type="entry name" value="von Willebrand factor, type A domain"/>
    <property type="match status" value="1"/>
</dbReference>
<comment type="subcellular location">
    <subcellularLocation>
        <location evidence="3">Cytoplasm</location>
    </subcellularLocation>
</comment>
<proteinExistence type="inferred from homology"/>
<dbReference type="SUPFAM" id="SSF53300">
    <property type="entry name" value="vWA-like"/>
    <property type="match status" value="1"/>
</dbReference>
<dbReference type="HAMAP" id="MF_01626">
    <property type="entry name" value="ViaA"/>
    <property type="match status" value="1"/>
</dbReference>
<evidence type="ECO:0000313" key="5">
    <source>
        <dbReference type="EMBL" id="PHM39699.1"/>
    </source>
</evidence>
<keyword evidence="8" id="KW-1185">Reference proteome</keyword>
<protein>
    <recommendedName>
        <fullName evidence="3">Regulatory protein ViaA</fullName>
    </recommendedName>
    <alternativeName>
        <fullName evidence="3">VWA interacting with AAA+ ATPase</fullName>
    </alternativeName>
</protein>
<dbReference type="AlphaFoldDB" id="A0A1I3UH07"/>
<keyword evidence="2 3" id="KW-0143">Chaperone</keyword>
<dbReference type="Proteomes" id="UP000198919">
    <property type="component" value="Unassembled WGS sequence"/>
</dbReference>
<organism evidence="6 7">
    <name type="scientific">Xenorhabdus mauleonii</name>
    <dbReference type="NCBI Taxonomy" id="351675"/>
    <lineage>
        <taxon>Bacteria</taxon>
        <taxon>Pseudomonadati</taxon>
        <taxon>Pseudomonadota</taxon>
        <taxon>Gammaproteobacteria</taxon>
        <taxon>Enterobacterales</taxon>
        <taxon>Morganellaceae</taxon>
        <taxon>Xenorhabdus</taxon>
    </lineage>
</organism>
<comment type="subunit">
    <text evidence="3">Homodimer. Interacts with RavA.</text>
</comment>
<dbReference type="InterPro" id="IPR002035">
    <property type="entry name" value="VWF_A"/>
</dbReference>
<keyword evidence="1 3" id="KW-0963">Cytoplasm</keyword>
<reference evidence="7" key="2">
    <citation type="submission" date="2016-10" db="EMBL/GenBank/DDBJ databases">
        <authorList>
            <person name="Varghese N."/>
            <person name="Submissions S."/>
        </authorList>
    </citation>
    <scope>NUCLEOTIDE SEQUENCE [LARGE SCALE GENOMIC DNA]</scope>
    <source>
        <strain evidence="7">DSM 17908</strain>
    </source>
</reference>
<dbReference type="PANTHER" id="PTHR36846:SF1">
    <property type="entry name" value="PROTEIN VIAA"/>
    <property type="match status" value="1"/>
</dbReference>
<reference evidence="5 8" key="3">
    <citation type="journal article" date="2017" name="Nat. Microbiol.">
        <title>Natural product diversity associated with the nematode symbionts Photorhabdus and Xenorhabdus.</title>
        <authorList>
            <person name="Tobias N.J."/>
            <person name="Wolff H."/>
            <person name="Djahanschiri B."/>
            <person name="Grundmann F."/>
            <person name="Kronenwerth M."/>
            <person name="Shi Y.M."/>
            <person name="Simonyi S."/>
            <person name="Grun P."/>
            <person name="Shapiro-Ilan D."/>
            <person name="Pidot S.J."/>
            <person name="Stinear T.P."/>
            <person name="Ebersberger I."/>
            <person name="Bode H.B."/>
        </authorList>
    </citation>
    <scope>NUCLEOTIDE SEQUENCE [LARGE SCALE GENOMIC DNA]</scope>
    <source>
        <strain evidence="5 8">DSM 17908</strain>
    </source>
</reference>
<evidence type="ECO:0000313" key="7">
    <source>
        <dbReference type="Proteomes" id="UP000198919"/>
    </source>
</evidence>
<comment type="function">
    <text evidence="3">Component of the RavA-ViaA chaperone complex, which may act on the membrane to optimize the function of some of the respiratory chains. ViaA stimulates the ATPase activity of RavA.</text>
</comment>
<dbReference type="EMBL" id="FORG01000017">
    <property type="protein sequence ID" value="SFJ82340.1"/>
    <property type="molecule type" value="Genomic_DNA"/>
</dbReference>
<evidence type="ECO:0000256" key="2">
    <source>
        <dbReference type="ARBA" id="ARBA00023186"/>
    </source>
</evidence>
<dbReference type="STRING" id="351675.SAMN05421680_1179"/>
<sequence length="487" mass="56162">MLTLTTLDLLLSINESELIEEIIFTLLSTPQLAIFFEKHPRLKQALLKDLPSWRQILQQRIKETLIPPPLAEEFQLYQNAQAINTADFYQELPITIEKLLQLDSPFANEASKLLKTTSEHSHSGQILFLKRWRISLILQVTTFNKTLLDQEKEQLLAEIQKRITLSDKLDPIFDHNDRAAGRLWDMSKSQLHLNSRNLQLFSLYADVLRQQPELEKMAQLLGRSQTAKSIPETSHVLEPFTQIEKIPDTVPEQVSGIRQGDDILRLLPNEIAMLGIEGLEYEFYRRLAEKKLLSYRLQGDSWQSKTAFKPVTHHHDAEQPRGPFIVCVDTSGSMGGFNERCAKAFCLALMRIALEDNRHCHIMLFSTEQIHYDLTSPNGLTQAVHFLGQTFRGGTDIASCLSATIEKMKENIWKDADAVVISDFIAQRLPGSLIHQIKNLQQHQQHRFHAVSLSRYGKPGIMRIFDHIWHFDTEFTSRLQRKWRIKS</sequence>
<evidence type="ECO:0000313" key="8">
    <source>
        <dbReference type="Proteomes" id="UP000224607"/>
    </source>
</evidence>
<dbReference type="EMBL" id="NITY01000009">
    <property type="protein sequence ID" value="PHM39699.1"/>
    <property type="molecule type" value="Genomic_DNA"/>
</dbReference>
<reference evidence="6" key="1">
    <citation type="submission" date="2016-10" db="EMBL/GenBank/DDBJ databases">
        <authorList>
            <person name="de Groot N.N."/>
        </authorList>
    </citation>
    <scope>NUCLEOTIDE SEQUENCE [LARGE SCALE GENOMIC DNA]</scope>
    <source>
        <strain evidence="6">DSM 17908</strain>
    </source>
</reference>
<dbReference type="InterPro" id="IPR008912">
    <property type="entry name" value="Uncharacterised_CoxE"/>
</dbReference>
<name>A0A1I3UH07_9GAMM</name>
<dbReference type="InterPro" id="IPR023481">
    <property type="entry name" value="Uncharacterised_ViaA"/>
</dbReference>